<feature type="domain" description="BTB" evidence="3">
    <location>
        <begin position="29"/>
        <end position="94"/>
    </location>
</feature>
<dbReference type="AlphaFoldDB" id="A0AAV2QQ30"/>
<name>A0AAV2QQ30_MEGNR</name>
<dbReference type="PANTHER" id="PTHR23110">
    <property type="entry name" value="BTB DOMAIN TRANSCRIPTION FACTOR"/>
    <property type="match status" value="1"/>
</dbReference>
<keyword evidence="1" id="KW-0539">Nucleus</keyword>
<evidence type="ECO:0000256" key="2">
    <source>
        <dbReference type="SAM" id="MobiDB-lite"/>
    </source>
</evidence>
<keyword evidence="5" id="KW-1185">Reference proteome</keyword>
<evidence type="ECO:0000259" key="3">
    <source>
        <dbReference type="PROSITE" id="PS50097"/>
    </source>
</evidence>
<dbReference type="Proteomes" id="UP001497623">
    <property type="component" value="Unassembled WGS sequence"/>
</dbReference>
<dbReference type="InterPro" id="IPR000210">
    <property type="entry name" value="BTB/POZ_dom"/>
</dbReference>
<dbReference type="PANTHER" id="PTHR23110:SF98">
    <property type="entry name" value="PRE-LOLA-G, ISOFORM C-RELATED"/>
    <property type="match status" value="1"/>
</dbReference>
<dbReference type="SUPFAM" id="SSF54695">
    <property type="entry name" value="POZ domain"/>
    <property type="match status" value="1"/>
</dbReference>
<organism evidence="4 5">
    <name type="scientific">Meganyctiphanes norvegica</name>
    <name type="common">Northern krill</name>
    <name type="synonym">Thysanopoda norvegica</name>
    <dbReference type="NCBI Taxonomy" id="48144"/>
    <lineage>
        <taxon>Eukaryota</taxon>
        <taxon>Metazoa</taxon>
        <taxon>Ecdysozoa</taxon>
        <taxon>Arthropoda</taxon>
        <taxon>Crustacea</taxon>
        <taxon>Multicrustacea</taxon>
        <taxon>Malacostraca</taxon>
        <taxon>Eumalacostraca</taxon>
        <taxon>Eucarida</taxon>
        <taxon>Euphausiacea</taxon>
        <taxon>Euphausiidae</taxon>
        <taxon>Meganyctiphanes</taxon>
    </lineage>
</organism>
<dbReference type="PROSITE" id="PS50097">
    <property type="entry name" value="BTB"/>
    <property type="match status" value="1"/>
</dbReference>
<reference evidence="4 5" key="1">
    <citation type="submission" date="2024-05" db="EMBL/GenBank/DDBJ databases">
        <authorList>
            <person name="Wallberg A."/>
        </authorList>
    </citation>
    <scope>NUCLEOTIDE SEQUENCE [LARGE SCALE GENOMIC DNA]</scope>
</reference>
<dbReference type="GO" id="GO:0005634">
    <property type="term" value="C:nucleus"/>
    <property type="evidence" value="ECO:0007669"/>
    <property type="project" value="TreeGrafter"/>
</dbReference>
<feature type="region of interest" description="Disordered" evidence="2">
    <location>
        <begin position="124"/>
        <end position="190"/>
    </location>
</feature>
<dbReference type="CDD" id="cd18315">
    <property type="entry name" value="BTB_POZ_BAB-like"/>
    <property type="match status" value="1"/>
</dbReference>
<feature type="compositionally biased region" description="Polar residues" evidence="2">
    <location>
        <begin position="161"/>
        <end position="177"/>
    </location>
</feature>
<comment type="caution">
    <text evidence="4">The sequence shown here is derived from an EMBL/GenBank/DDBJ whole genome shotgun (WGS) entry which is preliminary data.</text>
</comment>
<feature type="compositionally biased region" description="Low complexity" evidence="2">
    <location>
        <begin position="178"/>
        <end position="187"/>
    </location>
</feature>
<dbReference type="EMBL" id="CAXKWB010009961">
    <property type="protein sequence ID" value="CAL4096332.1"/>
    <property type="molecule type" value="Genomic_DNA"/>
</dbReference>
<dbReference type="Pfam" id="PF00651">
    <property type="entry name" value="BTB"/>
    <property type="match status" value="1"/>
</dbReference>
<feature type="non-terminal residue" evidence="4">
    <location>
        <position position="304"/>
    </location>
</feature>
<dbReference type="GO" id="GO:0006357">
    <property type="term" value="P:regulation of transcription by RNA polymerase II"/>
    <property type="evidence" value="ECO:0007669"/>
    <property type="project" value="TreeGrafter"/>
</dbReference>
<evidence type="ECO:0000256" key="1">
    <source>
        <dbReference type="ARBA" id="ARBA00023242"/>
    </source>
</evidence>
<evidence type="ECO:0000313" key="4">
    <source>
        <dbReference type="EMBL" id="CAL4096332.1"/>
    </source>
</evidence>
<dbReference type="SMART" id="SM00225">
    <property type="entry name" value="BTB"/>
    <property type="match status" value="1"/>
</dbReference>
<dbReference type="Gene3D" id="3.30.710.10">
    <property type="entry name" value="Potassium Channel Kv1.1, Chain A"/>
    <property type="match status" value="1"/>
</dbReference>
<dbReference type="InterPro" id="IPR011333">
    <property type="entry name" value="SKP1/BTB/POZ_sf"/>
</dbReference>
<evidence type="ECO:0000313" key="5">
    <source>
        <dbReference type="Proteomes" id="UP001497623"/>
    </source>
</evidence>
<accession>A0AAV2QQ30</accession>
<gene>
    <name evidence="4" type="ORF">MNOR_LOCUS15714</name>
</gene>
<feature type="region of interest" description="Disordered" evidence="2">
    <location>
        <begin position="247"/>
        <end position="304"/>
    </location>
</feature>
<protein>
    <recommendedName>
        <fullName evidence="3">BTB domain-containing protein</fullName>
    </recommendedName>
</protein>
<sequence length="304" mass="34382">MAPKFGTDLELNNIKFTVFQKFRRKSNYTDATLAVEGKFYPVHKLVLSARSEYFSDIFERTHCKSPVIVLKDVPSHDIEVLLDYMYLGEACVSHINNLPSVLKTAECLRIKGLPVLDGDTAKVIKNSATSHDAQRDSPPAKRRRHNSKNLPTHAVFPVPSPQMSARSLVNPSKTHIPSHSSSNTSNSEQNEMPFVAVEKVESDFAEELNTEEDKPRVVKVEIDNTDEHEESFRREYNYERWANIEHDPLENYGPGLTKRDHEPKNYGYTSIPGPSLQQTASESNEKFTGRSNKGPGKKGVNRKK</sequence>
<dbReference type="InterPro" id="IPR051095">
    <property type="entry name" value="Dros_DevTransReg"/>
</dbReference>
<proteinExistence type="predicted"/>
<feature type="compositionally biased region" description="Basic residues" evidence="2">
    <location>
        <begin position="295"/>
        <end position="304"/>
    </location>
</feature>